<accession>A0A6A5X731</accession>
<dbReference type="RefSeq" id="XP_033377164.1">
    <property type="nucleotide sequence ID" value="XM_033534806.1"/>
</dbReference>
<dbReference type="SUPFAM" id="SSF57701">
    <property type="entry name" value="Zn2/Cys6 DNA-binding domain"/>
    <property type="match status" value="1"/>
</dbReference>
<name>A0A6A5X731_9PLEO</name>
<evidence type="ECO:0000259" key="4">
    <source>
        <dbReference type="SMART" id="SM00066"/>
    </source>
</evidence>
<dbReference type="Proteomes" id="UP000799778">
    <property type="component" value="Unassembled WGS sequence"/>
</dbReference>
<dbReference type="Pfam" id="PF00172">
    <property type="entry name" value="Zn_clus"/>
    <property type="match status" value="1"/>
</dbReference>
<evidence type="ECO:0000313" key="5">
    <source>
        <dbReference type="EMBL" id="KAF2008825.1"/>
    </source>
</evidence>
<feature type="domain" description="Zn(2)-C6 fungal-type" evidence="4">
    <location>
        <begin position="26"/>
        <end position="72"/>
    </location>
</feature>
<reference evidence="5" key="1">
    <citation type="journal article" date="2020" name="Stud. Mycol.">
        <title>101 Dothideomycetes genomes: a test case for predicting lifestyles and emergence of pathogens.</title>
        <authorList>
            <person name="Haridas S."/>
            <person name="Albert R."/>
            <person name="Binder M."/>
            <person name="Bloem J."/>
            <person name="Labutti K."/>
            <person name="Salamov A."/>
            <person name="Andreopoulos B."/>
            <person name="Baker S."/>
            <person name="Barry K."/>
            <person name="Bills G."/>
            <person name="Bluhm B."/>
            <person name="Cannon C."/>
            <person name="Castanera R."/>
            <person name="Culley D."/>
            <person name="Daum C."/>
            <person name="Ezra D."/>
            <person name="Gonzalez J."/>
            <person name="Henrissat B."/>
            <person name="Kuo A."/>
            <person name="Liang C."/>
            <person name="Lipzen A."/>
            <person name="Lutzoni F."/>
            <person name="Magnuson J."/>
            <person name="Mondo S."/>
            <person name="Nolan M."/>
            <person name="Ohm R."/>
            <person name="Pangilinan J."/>
            <person name="Park H.-J."/>
            <person name="Ramirez L."/>
            <person name="Alfaro M."/>
            <person name="Sun H."/>
            <person name="Tritt A."/>
            <person name="Yoshinaga Y."/>
            <person name="Zwiers L.-H."/>
            <person name="Turgeon B."/>
            <person name="Goodwin S."/>
            <person name="Spatafora J."/>
            <person name="Crous P."/>
            <person name="Grigoriev I."/>
        </authorList>
    </citation>
    <scope>NUCLEOTIDE SEQUENCE</scope>
    <source>
        <strain evidence="5">CBS 175.79</strain>
    </source>
</reference>
<feature type="region of interest" description="Disordered" evidence="3">
    <location>
        <begin position="1"/>
        <end position="21"/>
    </location>
</feature>
<comment type="subcellular location">
    <subcellularLocation>
        <location evidence="1">Nucleus</location>
    </subcellularLocation>
</comment>
<dbReference type="SMART" id="SM00066">
    <property type="entry name" value="GAL4"/>
    <property type="match status" value="1"/>
</dbReference>
<dbReference type="InterPro" id="IPR036864">
    <property type="entry name" value="Zn2-C6_fun-type_DNA-bd_sf"/>
</dbReference>
<dbReference type="PANTHER" id="PTHR37534:SF46">
    <property type="entry name" value="ZN(II)2CYS6 TRANSCRIPTION FACTOR (EUROFUNG)"/>
    <property type="match status" value="1"/>
</dbReference>
<gene>
    <name evidence="5" type="ORF">BU24DRAFT_92033</name>
</gene>
<dbReference type="GO" id="GO:0000981">
    <property type="term" value="F:DNA-binding transcription factor activity, RNA polymerase II-specific"/>
    <property type="evidence" value="ECO:0007669"/>
    <property type="project" value="InterPro"/>
</dbReference>
<organism evidence="5 6">
    <name type="scientific">Aaosphaeria arxii CBS 175.79</name>
    <dbReference type="NCBI Taxonomy" id="1450172"/>
    <lineage>
        <taxon>Eukaryota</taxon>
        <taxon>Fungi</taxon>
        <taxon>Dikarya</taxon>
        <taxon>Ascomycota</taxon>
        <taxon>Pezizomycotina</taxon>
        <taxon>Dothideomycetes</taxon>
        <taxon>Pleosporomycetidae</taxon>
        <taxon>Pleosporales</taxon>
        <taxon>Pleosporales incertae sedis</taxon>
        <taxon>Aaosphaeria</taxon>
    </lineage>
</organism>
<sequence>MSPQASPQSQSGSDDQQLRTTGRIFRRSRQGCWTCRSPQVKKRCDEQRPVCGRCSRLKIACDYTQRPSVAERRRAKELANDPDALVSSQLLQRERTTSPTENHSLTLIRIPAPDTSASSVTLLSQDHEAIHYFRTATAKTHHTKTPDFGLFSIMFDVAQRDPMVMHMVIAIGQREMDLCRVNPDQSPKRDPIRHYASALRLMASAIAPENNTRDLDAILTVIWLMLLYEQQFGDAGCDAYVNHLTGASSLLQHHVKALLPPVPKNFKSNDKGTVFTKSSSANSSMTLSIYSARILIWLFLLDASASSTGIGGQITSTLLENKFGYGAMQDISEMEALSRFHRFSNPLYRLHWGDAYPQSELLDDVENRNIYTILGQCSQLRFMTARLASLYQTDAARATGEARKLESAIEEVGYLATESLEVASCLSPHTDNRHRLVANIRAIVPMYYAAVLDFMRLTKFDQPLDDRQQHALREIMNLAFQSFKHDGDIAMTRVAWPLFIAALETNDLLHREWILARFAAISKYGSNYQRAHWFLLKIIPMQERLGKRVNLQEQLRSMERFVLG</sequence>
<dbReference type="InterPro" id="IPR001138">
    <property type="entry name" value="Zn2Cys6_DnaBD"/>
</dbReference>
<dbReference type="AlphaFoldDB" id="A0A6A5X731"/>
<proteinExistence type="predicted"/>
<dbReference type="OrthoDB" id="648861at2759"/>
<evidence type="ECO:0000256" key="1">
    <source>
        <dbReference type="ARBA" id="ARBA00004123"/>
    </source>
</evidence>
<dbReference type="EMBL" id="ML978081">
    <property type="protein sequence ID" value="KAF2008825.1"/>
    <property type="molecule type" value="Genomic_DNA"/>
</dbReference>
<keyword evidence="2" id="KW-0539">Nucleus</keyword>
<protein>
    <recommendedName>
        <fullName evidence="4">Zn(2)-C6 fungal-type domain-containing protein</fullName>
    </recommendedName>
</protein>
<dbReference type="GO" id="GO:0005634">
    <property type="term" value="C:nucleus"/>
    <property type="evidence" value="ECO:0007669"/>
    <property type="project" value="UniProtKB-SubCell"/>
</dbReference>
<dbReference type="Gene3D" id="4.10.240.10">
    <property type="entry name" value="Zn(2)-C6 fungal-type DNA-binding domain"/>
    <property type="match status" value="1"/>
</dbReference>
<dbReference type="InterPro" id="IPR021858">
    <property type="entry name" value="Fun_TF"/>
</dbReference>
<dbReference type="GeneID" id="54292203"/>
<evidence type="ECO:0000256" key="2">
    <source>
        <dbReference type="ARBA" id="ARBA00023242"/>
    </source>
</evidence>
<keyword evidence="6" id="KW-1185">Reference proteome</keyword>
<evidence type="ECO:0000256" key="3">
    <source>
        <dbReference type="SAM" id="MobiDB-lite"/>
    </source>
</evidence>
<feature type="compositionally biased region" description="Low complexity" evidence="3">
    <location>
        <begin position="1"/>
        <end position="15"/>
    </location>
</feature>
<evidence type="ECO:0000313" key="6">
    <source>
        <dbReference type="Proteomes" id="UP000799778"/>
    </source>
</evidence>
<dbReference type="PANTHER" id="PTHR37534">
    <property type="entry name" value="TRANSCRIPTIONAL ACTIVATOR PROTEIN UGA3"/>
    <property type="match status" value="1"/>
</dbReference>
<dbReference type="GO" id="GO:0008270">
    <property type="term" value="F:zinc ion binding"/>
    <property type="evidence" value="ECO:0007669"/>
    <property type="project" value="InterPro"/>
</dbReference>
<dbReference type="CDD" id="cd00067">
    <property type="entry name" value="GAL4"/>
    <property type="match status" value="1"/>
</dbReference>
<dbReference type="Pfam" id="PF11951">
    <property type="entry name" value="Fungal_trans_2"/>
    <property type="match status" value="1"/>
</dbReference>